<dbReference type="EMBL" id="BMWZ01000005">
    <property type="protein sequence ID" value="GGZ85957.1"/>
    <property type="molecule type" value="Genomic_DNA"/>
</dbReference>
<accession>A0A918R4W2</accession>
<gene>
    <name evidence="2" type="ORF">GCM10007028_25320</name>
</gene>
<keyword evidence="3" id="KW-1185">Reference proteome</keyword>
<organism evidence="2 3">
    <name type="scientific">Algibacter mikhailovii</name>
    <dbReference type="NCBI Taxonomy" id="425498"/>
    <lineage>
        <taxon>Bacteria</taxon>
        <taxon>Pseudomonadati</taxon>
        <taxon>Bacteroidota</taxon>
        <taxon>Flavobacteriia</taxon>
        <taxon>Flavobacteriales</taxon>
        <taxon>Flavobacteriaceae</taxon>
        <taxon>Algibacter</taxon>
    </lineage>
</organism>
<proteinExistence type="predicted"/>
<comment type="caution">
    <text evidence="2">The sequence shown here is derived from an EMBL/GenBank/DDBJ whole genome shotgun (WGS) entry which is preliminary data.</text>
</comment>
<reference evidence="2" key="2">
    <citation type="submission" date="2020-09" db="EMBL/GenBank/DDBJ databases">
        <authorList>
            <person name="Sun Q."/>
            <person name="Kim S."/>
        </authorList>
    </citation>
    <scope>NUCLEOTIDE SEQUENCE</scope>
    <source>
        <strain evidence="2">KCTC 12710</strain>
    </source>
</reference>
<name>A0A918R4W2_9FLAO</name>
<protein>
    <submittedName>
        <fullName evidence="2">Uncharacterized protein</fullName>
    </submittedName>
</protein>
<feature type="chain" id="PRO_5037548319" evidence="1">
    <location>
        <begin position="28"/>
        <end position="277"/>
    </location>
</feature>
<keyword evidence="1" id="KW-0732">Signal</keyword>
<reference evidence="2" key="1">
    <citation type="journal article" date="2014" name="Int. J. Syst. Evol. Microbiol.">
        <title>Complete genome sequence of Corynebacterium casei LMG S-19264T (=DSM 44701T), isolated from a smear-ripened cheese.</title>
        <authorList>
            <consortium name="US DOE Joint Genome Institute (JGI-PGF)"/>
            <person name="Walter F."/>
            <person name="Albersmeier A."/>
            <person name="Kalinowski J."/>
            <person name="Ruckert C."/>
        </authorList>
    </citation>
    <scope>NUCLEOTIDE SEQUENCE</scope>
    <source>
        <strain evidence="2">KCTC 12710</strain>
    </source>
</reference>
<sequence>MIMKKTKPFFVAIVLSLLLLSSTTIFAQEGEDKGPQYMTLTTLHWNMDYEDFDMDTWKSVEKEYLDKVTAKNEHVAASSFYLHQLSPDNRELISVRVYDTWNDIEKAAERDWELAKEAWPDEAERDAFFKKQNAYYDRNHTDEIYTTLPIVKHLKDASKDLICYVRTSHLAFPEDGKGDEIRALMGENFDKLIKDNPLVKGYYPHRHAWGKDGTEMMEAYFLDSLTDLDKMFDGLGDLMEEAWPDEDARKERWKKFNKYFTGVHGDAVYKFVAGLNK</sequence>
<dbReference type="AlphaFoldDB" id="A0A918R4W2"/>
<evidence type="ECO:0000313" key="3">
    <source>
        <dbReference type="Proteomes" id="UP000636004"/>
    </source>
</evidence>
<feature type="signal peptide" evidence="1">
    <location>
        <begin position="1"/>
        <end position="27"/>
    </location>
</feature>
<evidence type="ECO:0000313" key="2">
    <source>
        <dbReference type="EMBL" id="GGZ85957.1"/>
    </source>
</evidence>
<dbReference type="Proteomes" id="UP000636004">
    <property type="component" value="Unassembled WGS sequence"/>
</dbReference>
<evidence type="ECO:0000256" key="1">
    <source>
        <dbReference type="SAM" id="SignalP"/>
    </source>
</evidence>